<dbReference type="EMBL" id="JBHSEI010000001">
    <property type="protein sequence ID" value="MFC4637334.1"/>
    <property type="molecule type" value="Genomic_DNA"/>
</dbReference>
<dbReference type="Pfam" id="PF03724">
    <property type="entry name" value="META"/>
    <property type="match status" value="1"/>
</dbReference>
<dbReference type="Gene3D" id="2.40.128.270">
    <property type="match status" value="1"/>
</dbReference>
<sequence>MLTLLAALSLLPGPVWSLTRITPAGRESFTLGPRLTPPSLTLSRLALPTGTLGVTGTTGCSPLKGRVTVRGAAVRFTVLNAGTTERCPDHALGLREDFLRLLSGATRSEVRDQTLILSGAAGELVFTRRSAGPRGP</sequence>
<evidence type="ECO:0000313" key="2">
    <source>
        <dbReference type="EMBL" id="MFC4637334.1"/>
    </source>
</evidence>
<gene>
    <name evidence="2" type="ORF">ACFO0D_03155</name>
</gene>
<comment type="caution">
    <text evidence="2">The sequence shown here is derived from an EMBL/GenBank/DDBJ whole genome shotgun (WGS) entry which is preliminary data.</text>
</comment>
<feature type="domain" description="DUF306" evidence="1">
    <location>
        <begin position="45"/>
        <end position="125"/>
    </location>
</feature>
<evidence type="ECO:0000313" key="3">
    <source>
        <dbReference type="Proteomes" id="UP001595952"/>
    </source>
</evidence>
<name>A0ABV9I4T0_9DEIO</name>
<proteinExistence type="predicted"/>
<dbReference type="RefSeq" id="WP_380060358.1">
    <property type="nucleotide sequence ID" value="NZ_JBHSEI010000001.1"/>
</dbReference>
<evidence type="ECO:0000259" key="1">
    <source>
        <dbReference type="Pfam" id="PF03724"/>
    </source>
</evidence>
<protein>
    <submittedName>
        <fullName evidence="2">META domain-containing protein</fullName>
    </submittedName>
</protein>
<dbReference type="InterPro" id="IPR038670">
    <property type="entry name" value="HslJ-like_sf"/>
</dbReference>
<organism evidence="2 3">
    <name type="scientific">Deinococcus hohokamensis</name>
    <dbReference type="NCBI Taxonomy" id="309883"/>
    <lineage>
        <taxon>Bacteria</taxon>
        <taxon>Thermotogati</taxon>
        <taxon>Deinococcota</taxon>
        <taxon>Deinococci</taxon>
        <taxon>Deinococcales</taxon>
        <taxon>Deinococcaceae</taxon>
        <taxon>Deinococcus</taxon>
    </lineage>
</organism>
<dbReference type="Proteomes" id="UP001595952">
    <property type="component" value="Unassembled WGS sequence"/>
</dbReference>
<dbReference type="InterPro" id="IPR005184">
    <property type="entry name" value="DUF306_Meta_HslJ"/>
</dbReference>
<keyword evidence="3" id="KW-1185">Reference proteome</keyword>
<accession>A0ABV9I4T0</accession>
<reference evidence="3" key="1">
    <citation type="journal article" date="2019" name="Int. J. Syst. Evol. Microbiol.">
        <title>The Global Catalogue of Microorganisms (GCM) 10K type strain sequencing project: providing services to taxonomists for standard genome sequencing and annotation.</title>
        <authorList>
            <consortium name="The Broad Institute Genomics Platform"/>
            <consortium name="The Broad Institute Genome Sequencing Center for Infectious Disease"/>
            <person name="Wu L."/>
            <person name="Ma J."/>
        </authorList>
    </citation>
    <scope>NUCLEOTIDE SEQUENCE [LARGE SCALE GENOMIC DNA]</scope>
    <source>
        <strain evidence="3">CCUG 55995</strain>
    </source>
</reference>